<accession>A0A5A7PKA2</accession>
<evidence type="ECO:0000259" key="3">
    <source>
        <dbReference type="Pfam" id="PF24769"/>
    </source>
</evidence>
<keyword evidence="5" id="KW-1185">Reference proteome</keyword>
<dbReference type="Pfam" id="PF24769">
    <property type="entry name" value="At2g29880_C"/>
    <property type="match status" value="1"/>
</dbReference>
<sequence length="290" mass="33300">FGIVAMVDSSQRNEKIQGYEKWTSEESNELLRLVVDAAKRGWRDKSGNLSKVIVEKHILPPLNAKLGNEKTYAQYKNRVKWFKKQYDKYNDVTKKFTADEHVWEDYFKSHPGDTNYKTDAFPEYEDLRIVVGCGTAIGTNSVAIGDDVEETIFETEERMENINSIDDLMCDPDCEVFVNSNSPFDHMALSPMHSPPFAQHKSSEKRPSIRKRNRTSFEANPKSTASEPDSLIESVNKVVRALESVNTKEYTCWGIIKEIPNLDDDSRFKVLDLLNTRAKKAEFWNMAPDK</sequence>
<dbReference type="InterPro" id="IPR056253">
    <property type="entry name" value="At2g29880-like_C"/>
</dbReference>
<feature type="non-terminal residue" evidence="4">
    <location>
        <position position="290"/>
    </location>
</feature>
<feature type="region of interest" description="Disordered" evidence="1">
    <location>
        <begin position="188"/>
        <end position="228"/>
    </location>
</feature>
<keyword evidence="4" id="KW-0689">Ribosomal protein</keyword>
<dbReference type="Pfam" id="PF12776">
    <property type="entry name" value="Myb_DNA-bind_3"/>
    <property type="match status" value="1"/>
</dbReference>
<reference evidence="5" key="1">
    <citation type="journal article" date="2019" name="Curr. Biol.">
        <title>Genome Sequence of Striga asiatica Provides Insight into the Evolution of Plant Parasitism.</title>
        <authorList>
            <person name="Yoshida S."/>
            <person name="Kim S."/>
            <person name="Wafula E.K."/>
            <person name="Tanskanen J."/>
            <person name="Kim Y.M."/>
            <person name="Honaas L."/>
            <person name="Yang Z."/>
            <person name="Spallek T."/>
            <person name="Conn C.E."/>
            <person name="Ichihashi Y."/>
            <person name="Cheong K."/>
            <person name="Cui S."/>
            <person name="Der J.P."/>
            <person name="Gundlach H."/>
            <person name="Jiao Y."/>
            <person name="Hori C."/>
            <person name="Ishida J.K."/>
            <person name="Kasahara H."/>
            <person name="Kiba T."/>
            <person name="Kim M.S."/>
            <person name="Koo N."/>
            <person name="Laohavisit A."/>
            <person name="Lee Y.H."/>
            <person name="Lumba S."/>
            <person name="McCourt P."/>
            <person name="Mortimer J.C."/>
            <person name="Mutuku J.M."/>
            <person name="Nomura T."/>
            <person name="Sasaki-Sekimoto Y."/>
            <person name="Seto Y."/>
            <person name="Wang Y."/>
            <person name="Wakatake T."/>
            <person name="Sakakibara H."/>
            <person name="Demura T."/>
            <person name="Yamaguchi S."/>
            <person name="Yoneyama K."/>
            <person name="Manabe R.I."/>
            <person name="Nelson D.C."/>
            <person name="Schulman A.H."/>
            <person name="Timko M.P."/>
            <person name="dePamphilis C.W."/>
            <person name="Choi D."/>
            <person name="Shirasu K."/>
        </authorList>
    </citation>
    <scope>NUCLEOTIDE SEQUENCE [LARGE SCALE GENOMIC DNA]</scope>
    <source>
        <strain evidence="5">cv. UVA1</strain>
    </source>
</reference>
<dbReference type="PANTHER" id="PTHR47864:SF2">
    <property type="entry name" value="MYB_SANT-LIKE DNA-BINDING DOMAIN PROTEIN"/>
    <property type="match status" value="1"/>
</dbReference>
<dbReference type="InterPro" id="IPR024752">
    <property type="entry name" value="Myb/SANT-like_dom"/>
</dbReference>
<dbReference type="PANTHER" id="PTHR47864">
    <property type="entry name" value="TRANSMEMBRANE PROTEIN"/>
    <property type="match status" value="1"/>
</dbReference>
<evidence type="ECO:0000259" key="2">
    <source>
        <dbReference type="Pfam" id="PF12776"/>
    </source>
</evidence>
<dbReference type="InterPro" id="IPR055314">
    <property type="entry name" value="At2g29880-like"/>
</dbReference>
<feature type="non-terminal residue" evidence="4">
    <location>
        <position position="1"/>
    </location>
</feature>
<feature type="domain" description="At2g29880-like C-terminal" evidence="3">
    <location>
        <begin position="252"/>
        <end position="289"/>
    </location>
</feature>
<organism evidence="4 5">
    <name type="scientific">Striga asiatica</name>
    <name type="common">Asiatic witchweed</name>
    <name type="synonym">Buchnera asiatica</name>
    <dbReference type="NCBI Taxonomy" id="4170"/>
    <lineage>
        <taxon>Eukaryota</taxon>
        <taxon>Viridiplantae</taxon>
        <taxon>Streptophyta</taxon>
        <taxon>Embryophyta</taxon>
        <taxon>Tracheophyta</taxon>
        <taxon>Spermatophyta</taxon>
        <taxon>Magnoliopsida</taxon>
        <taxon>eudicotyledons</taxon>
        <taxon>Gunneridae</taxon>
        <taxon>Pentapetalae</taxon>
        <taxon>asterids</taxon>
        <taxon>lamiids</taxon>
        <taxon>Lamiales</taxon>
        <taxon>Orobanchaceae</taxon>
        <taxon>Buchnereae</taxon>
        <taxon>Striga</taxon>
    </lineage>
</organism>
<dbReference type="OrthoDB" id="1926988at2759"/>
<keyword evidence="4" id="KW-0687">Ribonucleoprotein</keyword>
<protein>
    <submittedName>
        <fullName evidence="4">50S ribosomal protein L31</fullName>
    </submittedName>
</protein>
<dbReference type="EMBL" id="BKCP01004705">
    <property type="protein sequence ID" value="GER33189.1"/>
    <property type="molecule type" value="Genomic_DNA"/>
</dbReference>
<gene>
    <name evidence="4" type="ORF">STAS_09299</name>
</gene>
<proteinExistence type="predicted"/>
<feature type="compositionally biased region" description="Polar residues" evidence="1">
    <location>
        <begin position="216"/>
        <end position="227"/>
    </location>
</feature>
<evidence type="ECO:0000313" key="5">
    <source>
        <dbReference type="Proteomes" id="UP000325081"/>
    </source>
</evidence>
<evidence type="ECO:0000256" key="1">
    <source>
        <dbReference type="SAM" id="MobiDB-lite"/>
    </source>
</evidence>
<dbReference type="GO" id="GO:0005840">
    <property type="term" value="C:ribosome"/>
    <property type="evidence" value="ECO:0007669"/>
    <property type="project" value="UniProtKB-KW"/>
</dbReference>
<evidence type="ECO:0000313" key="4">
    <source>
        <dbReference type="EMBL" id="GER33189.1"/>
    </source>
</evidence>
<dbReference type="AlphaFoldDB" id="A0A5A7PKA2"/>
<dbReference type="Proteomes" id="UP000325081">
    <property type="component" value="Unassembled WGS sequence"/>
</dbReference>
<feature type="domain" description="Myb/SANT-like" evidence="2">
    <location>
        <begin position="21"/>
        <end position="106"/>
    </location>
</feature>
<name>A0A5A7PKA2_STRAF</name>
<comment type="caution">
    <text evidence="4">The sequence shown here is derived from an EMBL/GenBank/DDBJ whole genome shotgun (WGS) entry which is preliminary data.</text>
</comment>